<comment type="similarity">
    <text evidence="2">Belongs to the CDP-alcohol phosphatidyltransferase class-I family.</text>
</comment>
<dbReference type="Pfam" id="PF01066">
    <property type="entry name" value="CDP-OH_P_transf"/>
    <property type="match status" value="1"/>
</dbReference>
<keyword evidence="3" id="KW-1133">Transmembrane helix</keyword>
<organism evidence="4 5">
    <name type="scientific">Micromonospora zhanjiangensis</name>
    <dbReference type="NCBI Taxonomy" id="1522057"/>
    <lineage>
        <taxon>Bacteria</taxon>
        <taxon>Bacillati</taxon>
        <taxon>Actinomycetota</taxon>
        <taxon>Actinomycetes</taxon>
        <taxon>Micromonosporales</taxon>
        <taxon>Micromonosporaceae</taxon>
        <taxon>Micromonospora</taxon>
    </lineage>
</organism>
<accession>A0ABV8KTI4</accession>
<feature type="transmembrane region" description="Helical" evidence="3">
    <location>
        <begin position="40"/>
        <end position="59"/>
    </location>
</feature>
<protein>
    <submittedName>
        <fullName evidence="4">CDP-alcohol phosphatidyltransferase family protein</fullName>
        <ecNumber evidence="4">2.7.8.-</ecNumber>
    </submittedName>
</protein>
<keyword evidence="3" id="KW-0472">Membrane</keyword>
<dbReference type="InterPro" id="IPR048254">
    <property type="entry name" value="CDP_ALCOHOL_P_TRANSF_CS"/>
</dbReference>
<evidence type="ECO:0000313" key="4">
    <source>
        <dbReference type="EMBL" id="MFC4108971.1"/>
    </source>
</evidence>
<comment type="caution">
    <text evidence="4">The sequence shown here is derived from an EMBL/GenBank/DDBJ whole genome shotgun (WGS) entry which is preliminary data.</text>
</comment>
<feature type="transmembrane region" description="Helical" evidence="3">
    <location>
        <begin position="196"/>
        <end position="221"/>
    </location>
</feature>
<keyword evidence="3" id="KW-0812">Transmembrane</keyword>
<dbReference type="InterPro" id="IPR043130">
    <property type="entry name" value="CDP-OH_PTrfase_TM_dom"/>
</dbReference>
<feature type="transmembrane region" description="Helical" evidence="3">
    <location>
        <begin position="152"/>
        <end position="176"/>
    </location>
</feature>
<dbReference type="Proteomes" id="UP001595868">
    <property type="component" value="Unassembled WGS sequence"/>
</dbReference>
<dbReference type="Gene3D" id="1.20.120.1760">
    <property type="match status" value="1"/>
</dbReference>
<dbReference type="EMBL" id="JBHSBN010000020">
    <property type="protein sequence ID" value="MFC4108971.1"/>
    <property type="molecule type" value="Genomic_DNA"/>
</dbReference>
<dbReference type="RefSeq" id="WP_377549867.1">
    <property type="nucleotide sequence ID" value="NZ_JBHSBN010000020.1"/>
</dbReference>
<evidence type="ECO:0000256" key="1">
    <source>
        <dbReference type="ARBA" id="ARBA00022679"/>
    </source>
</evidence>
<keyword evidence="5" id="KW-1185">Reference proteome</keyword>
<proteinExistence type="inferred from homology"/>
<gene>
    <name evidence="4" type="ORF">ACFOX0_23955</name>
</gene>
<dbReference type="InterPro" id="IPR000462">
    <property type="entry name" value="CDP-OH_P_trans"/>
</dbReference>
<reference evidence="5" key="1">
    <citation type="journal article" date="2019" name="Int. J. Syst. Evol. Microbiol.">
        <title>The Global Catalogue of Microorganisms (GCM) 10K type strain sequencing project: providing services to taxonomists for standard genome sequencing and annotation.</title>
        <authorList>
            <consortium name="The Broad Institute Genomics Platform"/>
            <consortium name="The Broad Institute Genome Sequencing Center for Infectious Disease"/>
            <person name="Wu L."/>
            <person name="Ma J."/>
        </authorList>
    </citation>
    <scope>NUCLEOTIDE SEQUENCE [LARGE SCALE GENOMIC DNA]</scope>
    <source>
        <strain evidence="5">2902at01</strain>
    </source>
</reference>
<dbReference type="GO" id="GO:0016740">
    <property type="term" value="F:transferase activity"/>
    <property type="evidence" value="ECO:0007669"/>
    <property type="project" value="UniProtKB-KW"/>
</dbReference>
<sequence>MAVLQVHDVSRPVRELTAEIGGQFVLLLALWAAVGLGPAGWLAGTVYALVVWALLTTAVDRARIRSFGPANRVTLARATLVGGVTALVADSVHRPVPGTVLIVLATVALVLDAVDGQIARRTGTATPLGARFDMEVDAFLILMLSAHVAGRLGWWVLVIGLMRYVFVAAAQAWPWLRAPLPPNLARKTVAATQGVALVVAGTPAVPLAPAAVTAALALLLLGWSFGRDVRWLWRAGQDRRIMV</sequence>
<name>A0ABV8KTI4_9ACTN</name>
<evidence type="ECO:0000313" key="5">
    <source>
        <dbReference type="Proteomes" id="UP001595868"/>
    </source>
</evidence>
<evidence type="ECO:0000256" key="3">
    <source>
        <dbReference type="SAM" id="Phobius"/>
    </source>
</evidence>
<keyword evidence="1 2" id="KW-0808">Transferase</keyword>
<evidence type="ECO:0000256" key="2">
    <source>
        <dbReference type="RuleBase" id="RU003750"/>
    </source>
</evidence>
<dbReference type="PROSITE" id="PS00379">
    <property type="entry name" value="CDP_ALCOHOL_P_TRANSF"/>
    <property type="match status" value="1"/>
</dbReference>
<dbReference type="EC" id="2.7.8.-" evidence="4"/>